<dbReference type="PATRIC" id="fig|1349767.4.peg.2050"/>
<evidence type="ECO:0000313" key="2">
    <source>
        <dbReference type="EMBL" id="CDG86058.1"/>
    </source>
</evidence>
<keyword evidence="1" id="KW-1133">Transmembrane helix</keyword>
<proteinExistence type="predicted"/>
<dbReference type="PANTHER" id="PTHR30289:SF1">
    <property type="entry name" value="PEBP (PHOSPHATIDYLETHANOLAMINE-BINDING PROTEIN) FAMILY PROTEIN"/>
    <property type="match status" value="1"/>
</dbReference>
<sequence>MAEHSSTISEHYGTQRADEKTYTFFIPTSQEKAMKNILIAGLLSIFPIASFAAGFTVSSTDMAEGQPLSRHQVFKGFGCDGDNIAPQLSWSGAPAGTKSFAVTAYDPDAPTGSGWWHWTVVNLPANTSSLPSGGVLPAGAVQGRTDYGQAGFGGACPPTGDKPHRYQFTVWALGVDHLPLDGGAGGAMVGYMLNANVLGKAQLTATYGR</sequence>
<dbReference type="PANTHER" id="PTHR30289">
    <property type="entry name" value="UNCHARACTERIZED PROTEIN YBCL-RELATED"/>
    <property type="match status" value="1"/>
</dbReference>
<organism evidence="2 3">
    <name type="scientific">Janthinobacterium agaricidamnosum NBRC 102515 = DSM 9628</name>
    <dbReference type="NCBI Taxonomy" id="1349767"/>
    <lineage>
        <taxon>Bacteria</taxon>
        <taxon>Pseudomonadati</taxon>
        <taxon>Pseudomonadota</taxon>
        <taxon>Betaproteobacteria</taxon>
        <taxon>Burkholderiales</taxon>
        <taxon>Oxalobacteraceae</taxon>
        <taxon>Janthinobacterium</taxon>
    </lineage>
</organism>
<evidence type="ECO:0000313" key="3">
    <source>
        <dbReference type="Proteomes" id="UP000027604"/>
    </source>
</evidence>
<dbReference type="Proteomes" id="UP000027604">
    <property type="component" value="Chromosome I"/>
</dbReference>
<gene>
    <name evidence="2" type="primary">ybcL</name>
    <name evidence="2" type="ORF">GJA_5462</name>
</gene>
<dbReference type="EMBL" id="HG322949">
    <property type="protein sequence ID" value="CDG86058.1"/>
    <property type="molecule type" value="Genomic_DNA"/>
</dbReference>
<dbReference type="STRING" id="1349767.GJA_5462"/>
<dbReference type="InterPro" id="IPR005247">
    <property type="entry name" value="YbhB_YbcL/LppC-like"/>
</dbReference>
<protein>
    <submittedName>
        <fullName evidence="2">UPF0098 protein ybcL</fullName>
    </submittedName>
</protein>
<dbReference type="HOGENOM" id="CLU_083918_2_0_4"/>
<dbReference type="CDD" id="cd00865">
    <property type="entry name" value="PEBP_bact_arch"/>
    <property type="match status" value="1"/>
</dbReference>
<name>W0VF19_9BURK</name>
<dbReference type="KEGG" id="jag:GJA_5462"/>
<dbReference type="eggNOG" id="COG1881">
    <property type="taxonomic scope" value="Bacteria"/>
</dbReference>
<reference evidence="2 3" key="1">
    <citation type="journal article" date="2015" name="Genome Announc.">
        <title>Genome Sequence of Mushroom Soft-Rot Pathogen Janthinobacterium agaricidamnosum.</title>
        <authorList>
            <person name="Graupner K."/>
            <person name="Lackner G."/>
            <person name="Hertweck C."/>
        </authorList>
    </citation>
    <scope>NUCLEOTIDE SEQUENCE [LARGE SCALE GENOMIC DNA]</scope>
    <source>
        <strain evidence="3">NBRC 102515 / DSM 9628</strain>
    </source>
</reference>
<dbReference type="SUPFAM" id="SSF49777">
    <property type="entry name" value="PEBP-like"/>
    <property type="match status" value="1"/>
</dbReference>
<dbReference type="AlphaFoldDB" id="W0VF19"/>
<keyword evidence="3" id="KW-1185">Reference proteome</keyword>
<dbReference type="InterPro" id="IPR008914">
    <property type="entry name" value="PEBP"/>
</dbReference>
<dbReference type="Gene3D" id="3.90.280.10">
    <property type="entry name" value="PEBP-like"/>
    <property type="match status" value="1"/>
</dbReference>
<keyword evidence="1" id="KW-0812">Transmembrane</keyword>
<dbReference type="Pfam" id="PF01161">
    <property type="entry name" value="PBP"/>
    <property type="match status" value="1"/>
</dbReference>
<accession>W0VF19</accession>
<keyword evidence="1" id="KW-0472">Membrane</keyword>
<dbReference type="InterPro" id="IPR036610">
    <property type="entry name" value="PEBP-like_sf"/>
</dbReference>
<evidence type="ECO:0000256" key="1">
    <source>
        <dbReference type="SAM" id="Phobius"/>
    </source>
</evidence>
<dbReference type="NCBIfam" id="TIGR00481">
    <property type="entry name" value="YbhB/YbcL family Raf kinase inhibitor-like protein"/>
    <property type="match status" value="1"/>
</dbReference>
<feature type="transmembrane region" description="Helical" evidence="1">
    <location>
        <begin position="37"/>
        <end position="57"/>
    </location>
</feature>